<comment type="caution">
    <text evidence="3">The sequence shown here is derived from an EMBL/GenBank/DDBJ whole genome shotgun (WGS) entry which is preliminary data.</text>
</comment>
<evidence type="ECO:0000313" key="4">
    <source>
        <dbReference type="Proteomes" id="UP000250321"/>
    </source>
</evidence>
<feature type="region of interest" description="Disordered" evidence="1">
    <location>
        <begin position="492"/>
        <end position="519"/>
    </location>
</feature>
<reference evidence="3 4" key="1">
    <citation type="submission" date="2018-02" db="EMBL/GenBank/DDBJ databases">
        <title>Draft genome of wild Prunus yedoensis var. nudiflora.</title>
        <authorList>
            <person name="Baek S."/>
            <person name="Kim J.-H."/>
            <person name="Choi K."/>
            <person name="Kim G.-B."/>
            <person name="Cho A."/>
            <person name="Jang H."/>
            <person name="Shin C.-H."/>
            <person name="Yu H.-J."/>
            <person name="Mun J.-H."/>
        </authorList>
    </citation>
    <scope>NUCLEOTIDE SEQUENCE [LARGE SCALE GENOMIC DNA]</scope>
    <source>
        <strain evidence="4">cv. Jeju island</strain>
        <tissue evidence="3">Leaf</tissue>
    </source>
</reference>
<feature type="domain" description="DNA2/NAM7 helicase helicase" evidence="2">
    <location>
        <begin position="170"/>
        <end position="289"/>
    </location>
</feature>
<dbReference type="InterPro" id="IPR027417">
    <property type="entry name" value="P-loop_NTPase"/>
</dbReference>
<evidence type="ECO:0000256" key="1">
    <source>
        <dbReference type="SAM" id="MobiDB-lite"/>
    </source>
</evidence>
<proteinExistence type="predicted"/>
<dbReference type="OrthoDB" id="6513042at2759"/>
<dbReference type="PANTHER" id="PTHR10887">
    <property type="entry name" value="DNA2/NAM7 HELICASE FAMILY"/>
    <property type="match status" value="1"/>
</dbReference>
<dbReference type="InterPro" id="IPR045055">
    <property type="entry name" value="DNA2/NAM7-like"/>
</dbReference>
<evidence type="ECO:0000313" key="3">
    <source>
        <dbReference type="EMBL" id="PQM32674.1"/>
    </source>
</evidence>
<evidence type="ECO:0000259" key="2">
    <source>
        <dbReference type="Pfam" id="PF13086"/>
    </source>
</evidence>
<accession>A0A314U8A6</accession>
<feature type="compositionally biased region" description="Polar residues" evidence="1">
    <location>
        <begin position="492"/>
        <end position="514"/>
    </location>
</feature>
<dbReference type="STRING" id="2094558.A0A314U8A6"/>
<dbReference type="Gene3D" id="3.40.50.300">
    <property type="entry name" value="P-loop containing nucleotide triphosphate hydrolases"/>
    <property type="match status" value="1"/>
</dbReference>
<dbReference type="InterPro" id="IPR041677">
    <property type="entry name" value="DNA2/NAM7_AAA_11"/>
</dbReference>
<dbReference type="EMBL" id="PJQY01004001">
    <property type="protein sequence ID" value="PQM32674.1"/>
    <property type="molecule type" value="Genomic_DNA"/>
</dbReference>
<dbReference type="Pfam" id="PF13086">
    <property type="entry name" value="AAA_11"/>
    <property type="match status" value="1"/>
</dbReference>
<keyword evidence="4" id="KW-1185">Reference proteome</keyword>
<dbReference type="PANTHER" id="PTHR10887:SF522">
    <property type="entry name" value="P-LOOP CONTAINING NUCLEOSIDE TRIPHOSPHATE HYDROLASES SUPERFAMILY PROTEIN"/>
    <property type="match status" value="1"/>
</dbReference>
<sequence>MSYACRFRFGCVNLQVTKIPETFSTVTSYMKSFIPSLVEETHADLLSSMMTLSQAPTCEIVAVKTSKDHKPPKDLFYNITIKGRGEAAGSYEPQAGDLIALTDVRPKCTNDLNKPRDSYLIAGANTNLTKNVLQVQPNSSHGGNSCSICFSKEKCSPALSIKWPSMCSDLNDSQEAAVWNCIGLSKCTHQNTIKLIWGPPGTGKTKTVAMSLFALLKLKCRTLTCAPTNVAVLEVTARLLVLINQSLDYGKYGLGDIILFGNRERMKIDNYDDLVEVFLDYRIEILAECFNPWTGWKHWLESMICLLEDPKEKYSTRDDQIQTFEEFMKEKLNSIGENVEFCMVYFTTKFQNSMEKIKDTDIHREVVSLLTKLSDGWRQSCKDKGVIVHGGTCGELIEKYKVKGQLNLIWYVDVLEENTDYVQVMKIWDVLPVSDTPEFAKRLQIIFRSYTADKMNLCLLRCVEGDKVVPMRSPVDSSSSREADPVEILSKPLSSFSLTDQPQTSSSGKSNMSTRWRKKDTGLRSIAALATTEEFEGVVHP</sequence>
<dbReference type="AlphaFoldDB" id="A0A314U8A6"/>
<dbReference type="GO" id="GO:0004386">
    <property type="term" value="F:helicase activity"/>
    <property type="evidence" value="ECO:0007669"/>
    <property type="project" value="InterPro"/>
</dbReference>
<dbReference type="Proteomes" id="UP000250321">
    <property type="component" value="Unassembled WGS sequence"/>
</dbReference>
<protein>
    <recommendedName>
        <fullName evidence="2">DNA2/NAM7 helicase helicase domain-containing protein</fullName>
    </recommendedName>
</protein>
<gene>
    <name evidence="3" type="ORF">Pyn_28690</name>
</gene>
<organism evidence="3 4">
    <name type="scientific">Prunus yedoensis var. nudiflora</name>
    <dbReference type="NCBI Taxonomy" id="2094558"/>
    <lineage>
        <taxon>Eukaryota</taxon>
        <taxon>Viridiplantae</taxon>
        <taxon>Streptophyta</taxon>
        <taxon>Embryophyta</taxon>
        <taxon>Tracheophyta</taxon>
        <taxon>Spermatophyta</taxon>
        <taxon>Magnoliopsida</taxon>
        <taxon>eudicotyledons</taxon>
        <taxon>Gunneridae</taxon>
        <taxon>Pentapetalae</taxon>
        <taxon>rosids</taxon>
        <taxon>fabids</taxon>
        <taxon>Rosales</taxon>
        <taxon>Rosaceae</taxon>
        <taxon>Amygdaloideae</taxon>
        <taxon>Amygdaleae</taxon>
        <taxon>Prunus</taxon>
    </lineage>
</organism>
<name>A0A314U8A6_PRUYE</name>
<dbReference type="SUPFAM" id="SSF52540">
    <property type="entry name" value="P-loop containing nucleoside triphosphate hydrolases"/>
    <property type="match status" value="1"/>
</dbReference>